<keyword evidence="1" id="KW-0472">Membrane</keyword>
<name>A0A1M6GRC1_9FLAO</name>
<sequence>MHKQPQKSKKVKLNLLPEDKSSLVTGTVVATLIAITPYLFYLYESVPDNLVWNTFLFTFTSNFYESAQTAIWILTGKLVPVYLLFIWFFTCRHWWYHVLLVPIAMYVFQIMNILNDDLTYVDELHMIYLIPVMAIVIPSIYLIRARIFNKINDANKSLEELEEEFKISPKNFWGKLKEYF</sequence>
<evidence type="ECO:0000313" key="2">
    <source>
        <dbReference type="EMBL" id="SHJ12501.1"/>
    </source>
</evidence>
<feature type="transmembrane region" description="Helical" evidence="1">
    <location>
        <begin position="21"/>
        <end position="43"/>
    </location>
</feature>
<dbReference type="eggNOG" id="ENOG50305MH">
    <property type="taxonomic scope" value="Bacteria"/>
</dbReference>
<evidence type="ECO:0000313" key="3">
    <source>
        <dbReference type="Proteomes" id="UP000184396"/>
    </source>
</evidence>
<feature type="transmembrane region" description="Helical" evidence="1">
    <location>
        <begin position="94"/>
        <end position="114"/>
    </location>
</feature>
<feature type="transmembrane region" description="Helical" evidence="1">
    <location>
        <begin position="126"/>
        <end position="143"/>
    </location>
</feature>
<evidence type="ECO:0000256" key="1">
    <source>
        <dbReference type="SAM" id="Phobius"/>
    </source>
</evidence>
<protein>
    <submittedName>
        <fullName evidence="2">Uncharacterized protein</fullName>
    </submittedName>
</protein>
<dbReference type="Proteomes" id="UP000184396">
    <property type="component" value="Unassembled WGS sequence"/>
</dbReference>
<keyword evidence="3" id="KW-1185">Reference proteome</keyword>
<gene>
    <name evidence="2" type="ORF">SAMN05216261_2867</name>
</gene>
<feature type="transmembrane region" description="Helical" evidence="1">
    <location>
        <begin position="69"/>
        <end position="89"/>
    </location>
</feature>
<dbReference type="EMBL" id="FQYK01000009">
    <property type="protein sequence ID" value="SHJ12501.1"/>
    <property type="molecule type" value="Genomic_DNA"/>
</dbReference>
<proteinExistence type="predicted"/>
<reference evidence="2 3" key="1">
    <citation type="submission" date="2016-11" db="EMBL/GenBank/DDBJ databases">
        <authorList>
            <person name="Jaros S."/>
            <person name="Januszkiewicz K."/>
            <person name="Wedrychowicz H."/>
        </authorList>
    </citation>
    <scope>NUCLEOTIDE SEQUENCE [LARGE SCALE GENOMIC DNA]</scope>
    <source>
        <strain evidence="2 3">CGMCC 1.12213</strain>
    </source>
</reference>
<dbReference type="STRING" id="1178825.SAMN05216261_2867"/>
<keyword evidence="1" id="KW-0812">Transmembrane</keyword>
<organism evidence="2 3">
    <name type="scientific">Algibacter luteus</name>
    <dbReference type="NCBI Taxonomy" id="1178825"/>
    <lineage>
        <taxon>Bacteria</taxon>
        <taxon>Pseudomonadati</taxon>
        <taxon>Bacteroidota</taxon>
        <taxon>Flavobacteriia</taxon>
        <taxon>Flavobacteriales</taxon>
        <taxon>Flavobacteriaceae</taxon>
        <taxon>Algibacter</taxon>
    </lineage>
</organism>
<accession>A0A1M6GRC1</accession>
<dbReference type="AlphaFoldDB" id="A0A1M6GRC1"/>
<keyword evidence="1" id="KW-1133">Transmembrane helix</keyword>